<organism evidence="1 2">
    <name type="scientific">Rhizophagus irregularis</name>
    <dbReference type="NCBI Taxonomy" id="588596"/>
    <lineage>
        <taxon>Eukaryota</taxon>
        <taxon>Fungi</taxon>
        <taxon>Fungi incertae sedis</taxon>
        <taxon>Mucoromycota</taxon>
        <taxon>Glomeromycotina</taxon>
        <taxon>Glomeromycetes</taxon>
        <taxon>Glomerales</taxon>
        <taxon>Glomeraceae</taxon>
        <taxon>Rhizophagus</taxon>
    </lineage>
</organism>
<sequence>MPTDLYTKIYNFLSSAEEEDITAGSVIYQGIEENPWITRNELKSIIEQAVAFAKNQYERGSSRHTTLLEILPEFEIGFKTVCSLRNIGAVKTNGERPLTSDKIGKNIKALKANQVISDDSDLVQTLPERLRESFMRIWFLHHFHELYRKDVKNS</sequence>
<dbReference type="Proteomes" id="UP000233469">
    <property type="component" value="Unassembled WGS sequence"/>
</dbReference>
<reference evidence="1 2" key="2">
    <citation type="submission" date="2017-10" db="EMBL/GenBank/DDBJ databases">
        <title>Extensive intraspecific genome diversity in a model arbuscular mycorrhizal fungus.</title>
        <authorList>
            <person name="Chen E.C.H."/>
            <person name="Morin E."/>
            <person name="Baudet D."/>
            <person name="Noel J."/>
            <person name="Ndikumana S."/>
            <person name="Charron P."/>
            <person name="St-Onge C."/>
            <person name="Giorgi J."/>
            <person name="Grigoriev I.V."/>
            <person name="Roux C."/>
            <person name="Martin F.M."/>
            <person name="Corradi N."/>
        </authorList>
    </citation>
    <scope>NUCLEOTIDE SEQUENCE [LARGE SCALE GENOMIC DNA]</scope>
    <source>
        <strain evidence="1 2">C2</strain>
    </source>
</reference>
<protein>
    <submittedName>
        <fullName evidence="1">Uncharacterized protein</fullName>
    </submittedName>
</protein>
<accession>A0A2N1M7L7</accession>
<dbReference type="AlphaFoldDB" id="A0A2N1M7L7"/>
<evidence type="ECO:0000313" key="1">
    <source>
        <dbReference type="EMBL" id="PKK57621.1"/>
    </source>
</evidence>
<name>A0A2N1M7L7_9GLOM</name>
<evidence type="ECO:0000313" key="2">
    <source>
        <dbReference type="Proteomes" id="UP000233469"/>
    </source>
</evidence>
<reference evidence="1 2" key="1">
    <citation type="submission" date="2016-04" db="EMBL/GenBank/DDBJ databases">
        <title>Genome analyses suggest a sexual origin of heterokaryosis in a supposedly ancient asexual fungus.</title>
        <authorList>
            <person name="Ropars J."/>
            <person name="Sedzielewska K."/>
            <person name="Noel J."/>
            <person name="Charron P."/>
            <person name="Farinelli L."/>
            <person name="Marton T."/>
            <person name="Kruger M."/>
            <person name="Pelin A."/>
            <person name="Brachmann A."/>
            <person name="Corradi N."/>
        </authorList>
    </citation>
    <scope>NUCLEOTIDE SEQUENCE [LARGE SCALE GENOMIC DNA]</scope>
    <source>
        <strain evidence="1 2">C2</strain>
    </source>
</reference>
<gene>
    <name evidence="1" type="ORF">RhiirC2_372866</name>
</gene>
<proteinExistence type="predicted"/>
<comment type="caution">
    <text evidence="1">The sequence shown here is derived from an EMBL/GenBank/DDBJ whole genome shotgun (WGS) entry which is preliminary data.</text>
</comment>
<dbReference type="EMBL" id="LLXL01004232">
    <property type="protein sequence ID" value="PKK57621.1"/>
    <property type="molecule type" value="Genomic_DNA"/>
</dbReference>
<dbReference type="VEuPathDB" id="FungiDB:FUN_022465"/>